<reference evidence="3" key="1">
    <citation type="submission" date="2022-01" db="EMBL/GenBank/DDBJ databases">
        <authorList>
            <person name="Braso-Vives M."/>
        </authorList>
    </citation>
    <scope>NUCLEOTIDE SEQUENCE</scope>
</reference>
<dbReference type="EMBL" id="OV696694">
    <property type="protein sequence ID" value="CAH1273365.1"/>
    <property type="molecule type" value="Genomic_DNA"/>
</dbReference>
<dbReference type="Proteomes" id="UP000838412">
    <property type="component" value="Chromosome 9"/>
</dbReference>
<feature type="compositionally biased region" description="Acidic residues" evidence="1">
    <location>
        <begin position="894"/>
        <end position="904"/>
    </location>
</feature>
<evidence type="ECO:0000313" key="4">
    <source>
        <dbReference type="Proteomes" id="UP000838412"/>
    </source>
</evidence>
<accession>A0A8K0AD64</accession>
<sequence length="904" mass="102696">MGKPKEKRKRSRSERPTVTARTVIFDDSPTPKRSVTHIPIPFDSTLPQPPCPSTSAAVETLVDPPQDDPEPAPPQTRSAYSKQKSATLESWNKVRDSLFETSVEMASPISYTCTICGMEEECLIFRCRECGPAAMFCIECLRSQHAEVNSFHVPEKWEGTYFRPYQLHHTMQLPHHASCQTWPYRKSLRVFDQAGRLQHIEVTLCSCEPPSCTLLRYGLWASTVSDPQTAISTSLLEWLVMSTLEAQVSVEAFCRIVRYQSHLSYSEGKTLYKALIGQPISEFRHLQYRLRTMKDLCPSLDNGTACPACSKAEGTQIISLDGNFGLVRKKSSGTSSAPPLHGTSVFLDDDVVQAFMATYGDASKPDEDCSNFKAGNSLRSQAKQRKLDIQGVFGSVCRHEVPRRFLNMTHGERLGYPVCIIQQLLADVEGSKNVQLKIIYDISCVLVAHLKKKKKEEPGAQMLAQIDVALDVFHAYGHKTACQLQYSTRRRAGFGLTDGEAVERMWAFLRKFARTTKEMTPSHRTDLLTDALIHYTMRKTLDIEVALVAKLQNAKKVHSVADEGLKAVINEANVSIDDIQTWSEREKEAISMEKVPTSTSTAPKWKRDYVKKLLQLKAARQRIPASEDDSDADVYRSSYIKLDDQVRSLEAQHKVKKRWASSSKEFETVMREVDEAERPTLLSRMRGLAYERSFLIARKKRYPEGQQMAMKLSEQLKTAGTKLRKTIASYNALEWEPTNQDFPTSVEFREATDPTWQRYSCLEPTFLEETGLPHSVMRQAIEHLNLLQRAGEEAEMVQKEMKEVFHHFQNQRDLTELAVAQLDVDEDGKRAALTTHIVSLDKRIESMYYFFQHHVPDLDLPFVPSSYLTLFPIPENVDLEMCEPPSDEERMSDCESDDEDNVDE</sequence>
<dbReference type="OrthoDB" id="8861403at2759"/>
<evidence type="ECO:0000259" key="2">
    <source>
        <dbReference type="Pfam" id="PF18803"/>
    </source>
</evidence>
<dbReference type="AlphaFoldDB" id="A0A8K0AD64"/>
<organism evidence="3 4">
    <name type="scientific">Branchiostoma lanceolatum</name>
    <name type="common">Common lancelet</name>
    <name type="synonym">Amphioxus lanceolatum</name>
    <dbReference type="NCBI Taxonomy" id="7740"/>
    <lineage>
        <taxon>Eukaryota</taxon>
        <taxon>Metazoa</taxon>
        <taxon>Chordata</taxon>
        <taxon>Cephalochordata</taxon>
        <taxon>Leptocardii</taxon>
        <taxon>Amphioxiformes</taxon>
        <taxon>Branchiostomatidae</taxon>
        <taxon>Branchiostoma</taxon>
    </lineage>
</organism>
<feature type="region of interest" description="Disordered" evidence="1">
    <location>
        <begin position="1"/>
        <end position="84"/>
    </location>
</feature>
<gene>
    <name evidence="3" type="primary">Hypp5105</name>
    <name evidence="3" type="ORF">BLAG_LOCUS24730</name>
</gene>
<evidence type="ECO:0000256" key="1">
    <source>
        <dbReference type="SAM" id="MobiDB-lite"/>
    </source>
</evidence>
<dbReference type="Pfam" id="PF18803">
    <property type="entry name" value="CxC2"/>
    <property type="match status" value="1"/>
</dbReference>
<proteinExistence type="predicted"/>
<keyword evidence="4" id="KW-1185">Reference proteome</keyword>
<feature type="region of interest" description="Disordered" evidence="1">
    <location>
        <begin position="883"/>
        <end position="904"/>
    </location>
</feature>
<evidence type="ECO:0000313" key="3">
    <source>
        <dbReference type="EMBL" id="CAH1273365.1"/>
    </source>
</evidence>
<feature type="compositionally biased region" description="Basic residues" evidence="1">
    <location>
        <begin position="1"/>
        <end position="12"/>
    </location>
</feature>
<name>A0A8K0AD64_BRALA</name>
<feature type="domain" description="CxC2-like cysteine cluster KDZ transposase-associated" evidence="2">
    <location>
        <begin position="168"/>
        <end position="259"/>
    </location>
</feature>
<dbReference type="Pfam" id="PF18758">
    <property type="entry name" value="KDZ"/>
    <property type="match status" value="1"/>
</dbReference>
<dbReference type="InterPro" id="IPR040521">
    <property type="entry name" value="KDZ"/>
</dbReference>
<dbReference type="InterPro" id="IPR041457">
    <property type="entry name" value="CxC2_KDZ-assoc"/>
</dbReference>
<protein>
    <submittedName>
        <fullName evidence="3">Hypp5105 protein</fullName>
    </submittedName>
</protein>
<dbReference type="PANTHER" id="PTHR33096:SF1">
    <property type="entry name" value="CXC1-LIKE CYSTEINE CLUSTER ASSOCIATED WITH KDZ TRANSPOSASES DOMAIN-CONTAINING PROTEIN"/>
    <property type="match status" value="1"/>
</dbReference>
<dbReference type="PANTHER" id="PTHR33096">
    <property type="entry name" value="CXC2 DOMAIN-CONTAINING PROTEIN"/>
    <property type="match status" value="1"/>
</dbReference>